<dbReference type="EMBL" id="BGZK01005899">
    <property type="protein sequence ID" value="GBP15932.1"/>
    <property type="molecule type" value="Genomic_DNA"/>
</dbReference>
<gene>
    <name evidence="2" type="ORF">EVAR_74158_1</name>
</gene>
<feature type="transmembrane region" description="Helical" evidence="1">
    <location>
        <begin position="77"/>
        <end position="99"/>
    </location>
</feature>
<organism evidence="2 3">
    <name type="scientific">Eumeta variegata</name>
    <name type="common">Bagworm moth</name>
    <name type="synonym">Eumeta japonica</name>
    <dbReference type="NCBI Taxonomy" id="151549"/>
    <lineage>
        <taxon>Eukaryota</taxon>
        <taxon>Metazoa</taxon>
        <taxon>Ecdysozoa</taxon>
        <taxon>Arthropoda</taxon>
        <taxon>Hexapoda</taxon>
        <taxon>Insecta</taxon>
        <taxon>Pterygota</taxon>
        <taxon>Neoptera</taxon>
        <taxon>Endopterygota</taxon>
        <taxon>Lepidoptera</taxon>
        <taxon>Glossata</taxon>
        <taxon>Ditrysia</taxon>
        <taxon>Tineoidea</taxon>
        <taxon>Psychidae</taxon>
        <taxon>Oiketicinae</taxon>
        <taxon>Eumeta</taxon>
    </lineage>
</organism>
<dbReference type="AlphaFoldDB" id="A0A4C1TPN0"/>
<keyword evidence="1" id="KW-1133">Transmembrane helix</keyword>
<reference evidence="2 3" key="1">
    <citation type="journal article" date="2019" name="Commun. Biol.">
        <title>The bagworm genome reveals a unique fibroin gene that provides high tensile strength.</title>
        <authorList>
            <person name="Kono N."/>
            <person name="Nakamura H."/>
            <person name="Ohtoshi R."/>
            <person name="Tomita M."/>
            <person name="Numata K."/>
            <person name="Arakawa K."/>
        </authorList>
    </citation>
    <scope>NUCLEOTIDE SEQUENCE [LARGE SCALE GENOMIC DNA]</scope>
</reference>
<name>A0A4C1TPN0_EUMVA</name>
<sequence>MLMIFNADEAFGKLKFLRCFDVAAVAGDDGNADELALKLLQHDVDADVVVVAVWQFVAGDENDNDYLDAVAADDDDGAHGVVVAVVGFVMFMMPLKFYIIDVAIHL</sequence>
<keyword evidence="1" id="KW-0472">Membrane</keyword>
<comment type="caution">
    <text evidence="2">The sequence shown here is derived from an EMBL/GenBank/DDBJ whole genome shotgun (WGS) entry which is preliminary data.</text>
</comment>
<evidence type="ECO:0000256" key="1">
    <source>
        <dbReference type="SAM" id="Phobius"/>
    </source>
</evidence>
<dbReference type="Proteomes" id="UP000299102">
    <property type="component" value="Unassembled WGS sequence"/>
</dbReference>
<proteinExistence type="predicted"/>
<accession>A0A4C1TPN0</accession>
<evidence type="ECO:0000313" key="3">
    <source>
        <dbReference type="Proteomes" id="UP000299102"/>
    </source>
</evidence>
<keyword evidence="1" id="KW-0812">Transmembrane</keyword>
<evidence type="ECO:0000313" key="2">
    <source>
        <dbReference type="EMBL" id="GBP15932.1"/>
    </source>
</evidence>
<keyword evidence="3" id="KW-1185">Reference proteome</keyword>
<protein>
    <submittedName>
        <fullName evidence="2">Uncharacterized protein</fullName>
    </submittedName>
</protein>